<dbReference type="GO" id="GO:0043565">
    <property type="term" value="F:sequence-specific DNA binding"/>
    <property type="evidence" value="ECO:0007669"/>
    <property type="project" value="UniProtKB-UniRule"/>
</dbReference>
<dbReference type="GO" id="GO:0034605">
    <property type="term" value="P:cellular response to heat"/>
    <property type="evidence" value="ECO:0007669"/>
    <property type="project" value="UniProtKB-UniRule"/>
</dbReference>
<organism evidence="18 19">
    <name type="scientific">Nitrosospira briensis</name>
    <dbReference type="NCBI Taxonomy" id="35799"/>
    <lineage>
        <taxon>Bacteria</taxon>
        <taxon>Pseudomonadati</taxon>
        <taxon>Pseudomonadota</taxon>
        <taxon>Betaproteobacteria</taxon>
        <taxon>Nitrosomonadales</taxon>
        <taxon>Nitrosomonadaceae</taxon>
        <taxon>Nitrosospira</taxon>
    </lineage>
</organism>
<dbReference type="InterPro" id="IPR003959">
    <property type="entry name" value="ATPase_AAA_core"/>
</dbReference>
<evidence type="ECO:0000259" key="16">
    <source>
        <dbReference type="PROSITE" id="PS51786"/>
    </source>
</evidence>
<keyword evidence="5 10" id="KW-0378">Hydrolase</keyword>
<dbReference type="InterPro" id="IPR027543">
    <property type="entry name" value="Lon_bac"/>
</dbReference>
<dbReference type="Pfam" id="PF05362">
    <property type="entry name" value="Lon_C"/>
    <property type="match status" value="1"/>
</dbReference>
<dbReference type="Pfam" id="PF00004">
    <property type="entry name" value="AAA"/>
    <property type="match status" value="1"/>
</dbReference>
<reference evidence="19" key="1">
    <citation type="submission" date="2016-10" db="EMBL/GenBank/DDBJ databases">
        <authorList>
            <person name="Varghese N."/>
        </authorList>
    </citation>
    <scope>NUCLEOTIDE SEQUENCE [LARGE SCALE GENOMIC DNA]</scope>
    <source>
        <strain evidence="19">Nsp8</strain>
    </source>
</reference>
<evidence type="ECO:0000256" key="1">
    <source>
        <dbReference type="ARBA" id="ARBA00004496"/>
    </source>
</evidence>
<keyword evidence="8 10" id="KW-0346">Stress response</keyword>
<feature type="active site" evidence="10 12">
    <location>
        <position position="776"/>
    </location>
</feature>
<keyword evidence="6 10" id="KW-0720">Serine protease</keyword>
<evidence type="ECO:0000256" key="12">
    <source>
        <dbReference type="PIRSR" id="PIRSR001174-1"/>
    </source>
</evidence>
<evidence type="ECO:0000256" key="13">
    <source>
        <dbReference type="PIRSR" id="PIRSR001174-2"/>
    </source>
</evidence>
<dbReference type="InterPro" id="IPR054594">
    <property type="entry name" value="Lon_lid"/>
</dbReference>
<dbReference type="Gene3D" id="2.30.130.40">
    <property type="entry name" value="LON domain-like"/>
    <property type="match status" value="1"/>
</dbReference>
<evidence type="ECO:0000259" key="17">
    <source>
        <dbReference type="PROSITE" id="PS51787"/>
    </source>
</evidence>
<dbReference type="InterPro" id="IPR027417">
    <property type="entry name" value="P-loop_NTPase"/>
</dbReference>
<dbReference type="SUPFAM" id="SSF54211">
    <property type="entry name" value="Ribosomal protein S5 domain 2-like"/>
    <property type="match status" value="1"/>
</dbReference>
<evidence type="ECO:0000256" key="5">
    <source>
        <dbReference type="ARBA" id="ARBA00022801"/>
    </source>
</evidence>
<dbReference type="Gene3D" id="1.20.5.5270">
    <property type="match status" value="1"/>
</dbReference>
<comment type="function">
    <text evidence="10">ATP-dependent serine protease that mediates the selective degradation of mutant and abnormal proteins as well as certain short-lived regulatory proteins. Required for cellular homeostasis and for survival from DNA damage and developmental changes induced by stress. Degrades polypeptides processively to yield small peptide fragments that are 5 to 10 amino acids long. Binds to DNA in a double-stranded, site-specific manner.</text>
</comment>
<dbReference type="InterPro" id="IPR008269">
    <property type="entry name" value="Lon_proteolytic"/>
</dbReference>
<feature type="domain" description="Lon proteolytic" evidence="16">
    <location>
        <begin position="689"/>
        <end position="870"/>
    </location>
</feature>
<dbReference type="InterPro" id="IPR003593">
    <property type="entry name" value="AAA+_ATPase"/>
</dbReference>
<comment type="subcellular location">
    <subcellularLocation>
        <location evidence="1 10 11">Cytoplasm</location>
    </subcellularLocation>
</comment>
<dbReference type="EC" id="3.4.21.53" evidence="10 11"/>
<dbReference type="InterPro" id="IPR004815">
    <property type="entry name" value="Lon_bac/euk-typ"/>
</dbReference>
<dbReference type="GO" id="GO:0005524">
    <property type="term" value="F:ATP binding"/>
    <property type="evidence" value="ECO:0007669"/>
    <property type="project" value="UniProtKB-UniRule"/>
</dbReference>
<dbReference type="SUPFAM" id="SSF88697">
    <property type="entry name" value="PUA domain-like"/>
    <property type="match status" value="1"/>
</dbReference>
<evidence type="ECO:0000256" key="6">
    <source>
        <dbReference type="ARBA" id="ARBA00022825"/>
    </source>
</evidence>
<dbReference type="InterPro" id="IPR015947">
    <property type="entry name" value="PUA-like_sf"/>
</dbReference>
<dbReference type="CDD" id="cd19500">
    <property type="entry name" value="RecA-like_Lon"/>
    <property type="match status" value="1"/>
</dbReference>
<keyword evidence="19" id="KW-1185">Reference proteome</keyword>
<dbReference type="Gene3D" id="1.20.58.1480">
    <property type="match status" value="1"/>
</dbReference>
<dbReference type="EMBL" id="FOVJ01000006">
    <property type="protein sequence ID" value="SFO01954.1"/>
    <property type="molecule type" value="Genomic_DNA"/>
</dbReference>
<feature type="binding site" evidence="10 13">
    <location>
        <begin position="449"/>
        <end position="456"/>
    </location>
    <ligand>
        <name>ATP</name>
        <dbReference type="ChEBI" id="CHEBI:30616"/>
    </ligand>
</feature>
<keyword evidence="2 10" id="KW-0963">Cytoplasm</keyword>
<dbReference type="GO" id="GO:0005737">
    <property type="term" value="C:cytoplasm"/>
    <property type="evidence" value="ECO:0007669"/>
    <property type="project" value="UniProtKB-SubCell"/>
</dbReference>
<dbReference type="SMART" id="SM00464">
    <property type="entry name" value="LON"/>
    <property type="match status" value="1"/>
</dbReference>
<comment type="induction">
    <text evidence="10">By heat shock.</text>
</comment>
<protein>
    <recommendedName>
        <fullName evidence="10 11">Lon protease</fullName>
        <ecNumber evidence="10 11">3.4.21.53</ecNumber>
    </recommendedName>
    <alternativeName>
        <fullName evidence="10">ATP-dependent protease La</fullName>
    </alternativeName>
</protein>
<dbReference type="STRING" id="1266925.GCA_000619905_02456"/>
<dbReference type="InterPro" id="IPR003111">
    <property type="entry name" value="Lon_prtase_N"/>
</dbReference>
<dbReference type="PROSITE" id="PS01046">
    <property type="entry name" value="LON_SER"/>
    <property type="match status" value="1"/>
</dbReference>
<dbReference type="AlphaFoldDB" id="A0A1I5DRT8"/>
<dbReference type="Gene3D" id="3.30.230.10">
    <property type="match status" value="1"/>
</dbReference>
<dbReference type="PRINTS" id="PR00830">
    <property type="entry name" value="ENDOLAPTASE"/>
</dbReference>
<evidence type="ECO:0000256" key="4">
    <source>
        <dbReference type="ARBA" id="ARBA00022741"/>
    </source>
</evidence>
<dbReference type="Pfam" id="PF22667">
    <property type="entry name" value="Lon_lid"/>
    <property type="match status" value="1"/>
</dbReference>
<dbReference type="HAMAP" id="MF_01973">
    <property type="entry name" value="lon_bact"/>
    <property type="match status" value="1"/>
</dbReference>
<evidence type="ECO:0000256" key="15">
    <source>
        <dbReference type="RuleBase" id="RU000591"/>
    </source>
</evidence>
<dbReference type="FunFam" id="3.40.50.300:FF:000021">
    <property type="entry name" value="Lon protease homolog"/>
    <property type="match status" value="1"/>
</dbReference>
<dbReference type="Gene3D" id="1.10.8.60">
    <property type="match status" value="1"/>
</dbReference>
<dbReference type="InterPro" id="IPR014721">
    <property type="entry name" value="Ribsml_uS5_D2-typ_fold_subgr"/>
</dbReference>
<gene>
    <name evidence="10" type="primary">lon</name>
    <name evidence="18" type="ORF">SAMN05216386_2376</name>
</gene>
<dbReference type="Gene3D" id="3.40.50.300">
    <property type="entry name" value="P-loop containing nucleotide triphosphate hydrolases"/>
    <property type="match status" value="1"/>
</dbReference>
<dbReference type="GO" id="GO:0016887">
    <property type="term" value="F:ATP hydrolysis activity"/>
    <property type="evidence" value="ECO:0007669"/>
    <property type="project" value="UniProtKB-UniRule"/>
</dbReference>
<dbReference type="PROSITE" id="PS51787">
    <property type="entry name" value="LON_N"/>
    <property type="match status" value="1"/>
</dbReference>
<evidence type="ECO:0000256" key="3">
    <source>
        <dbReference type="ARBA" id="ARBA00022670"/>
    </source>
</evidence>
<accession>A0A1I5DRT8</accession>
<dbReference type="FunFam" id="1.20.5.5270:FF:000002">
    <property type="entry name" value="Lon protease homolog"/>
    <property type="match status" value="1"/>
</dbReference>
<dbReference type="PROSITE" id="PS51786">
    <property type="entry name" value="LON_PROTEOLYTIC"/>
    <property type="match status" value="1"/>
</dbReference>
<dbReference type="PIRSF" id="PIRSF001174">
    <property type="entry name" value="Lon_proteas"/>
    <property type="match status" value="1"/>
</dbReference>
<dbReference type="Proteomes" id="UP000183107">
    <property type="component" value="Unassembled WGS sequence"/>
</dbReference>
<dbReference type="SUPFAM" id="SSF52540">
    <property type="entry name" value="P-loop containing nucleoside triphosphate hydrolases"/>
    <property type="match status" value="1"/>
</dbReference>
<dbReference type="InterPro" id="IPR020568">
    <property type="entry name" value="Ribosomal_Su5_D2-typ_SF"/>
</dbReference>
<dbReference type="PANTHER" id="PTHR10046">
    <property type="entry name" value="ATP DEPENDENT LON PROTEASE FAMILY MEMBER"/>
    <property type="match status" value="1"/>
</dbReference>
<sequence>MARGEVHESEAAPRVSSAGQGSLVRLRPIQVDARPSNARLGTCTREFQLFTLFCHHRALVHPAPVKSRKAQAHLRATGEHPLIAEGAVMEQSAVISLELPQNVIALVPMRNIVLFPHVLTAVTVGRARSIAAVEHALQAKGPLGIVLQKDAGVDEPGVEALFNMGTVVSIVRHITSADGLRHAVCQGLERFCIEELVEGYPFLAARVRRIGEPVEVSTEAEALAVQLRERTIEILSLLPGVPAELAHALQATRAPSHLADIAASLLDTEVAEKQMLLETVSTEERLRKVLQILSRRIEVLRLSQEIGERTKEHLEDRERKFLLREQLKTIQKELGETEGDDQEIAELDEAIAKAGMPQEVETQARKELQRLKRMPSASSEYSMLHTYLEWMTELPWRLPDDPPIDLNAARKILEADHFGLERVKQRILEFLAVQKLKPQGRAPILCFVGPPGVGKTSLGQSIARALQRPFVRVSLGGVHDEAEMRGHRRTYIGAMPGTIVQSLRKAGARNCVMMLDEVDKMSASLHGDPSAALLEVLDPEQNATFRDNYLGAPFDLSRVVFIATANVIDNVPPPVRDRMEIIDLPGYTREEKLQIGLRYLVARQREANGLNEEQYEITVEALNSIIANYTREAGVRQFEREIGRVMRHAAMRIADGIADGEQPKVRVEAKDLDAILGPAKFEHEIGLRASLPGVATGLAWTPVGGDILFIEVTRVSGRGQLILTGQLGGVMKESAQAALTLVKASAGDLRIPAAMFDGIDVHVHVPAGAIPKDGPSAGVAMFVALASLFTDRPVHHDVAMTGEISLRGLVLPVGGIKEKVLAAQRAGLRVVLLPARNEKDLREVPEATRSTLQFVFLETVDDAIQASLGQRGAGRPESEFKLV</sequence>
<keyword evidence="7 10" id="KW-0067">ATP-binding</keyword>
<dbReference type="InterPro" id="IPR027065">
    <property type="entry name" value="Lon_Prtase"/>
</dbReference>
<name>A0A1I5DRT8_9PROT</name>
<dbReference type="Pfam" id="PF02190">
    <property type="entry name" value="LON_substr_bdg"/>
    <property type="match status" value="1"/>
</dbReference>
<evidence type="ECO:0000256" key="7">
    <source>
        <dbReference type="ARBA" id="ARBA00022840"/>
    </source>
</evidence>
<evidence type="ECO:0000256" key="2">
    <source>
        <dbReference type="ARBA" id="ARBA00022490"/>
    </source>
</evidence>
<keyword evidence="4 10" id="KW-0547">Nucleotide-binding</keyword>
<comment type="subunit">
    <text evidence="10 11">Homohexamer. Organized in a ring with a central cavity.</text>
</comment>
<dbReference type="GO" id="GO:0006515">
    <property type="term" value="P:protein quality control for misfolded or incompletely synthesized proteins"/>
    <property type="evidence" value="ECO:0007669"/>
    <property type="project" value="UniProtKB-UniRule"/>
</dbReference>
<dbReference type="GO" id="GO:0004252">
    <property type="term" value="F:serine-type endopeptidase activity"/>
    <property type="evidence" value="ECO:0007669"/>
    <property type="project" value="UniProtKB-UniRule"/>
</dbReference>
<feature type="domain" description="Lon N-terminal" evidence="17">
    <location>
        <begin position="104"/>
        <end position="297"/>
    </location>
</feature>
<evidence type="ECO:0000313" key="18">
    <source>
        <dbReference type="EMBL" id="SFO01954.1"/>
    </source>
</evidence>
<keyword evidence="3 10" id="KW-0645">Protease</keyword>
<evidence type="ECO:0000256" key="14">
    <source>
        <dbReference type="PROSITE-ProRule" id="PRU01122"/>
    </source>
</evidence>
<dbReference type="InterPro" id="IPR046336">
    <property type="entry name" value="Lon_prtase_N_sf"/>
</dbReference>
<dbReference type="NCBIfam" id="TIGR00763">
    <property type="entry name" value="lon"/>
    <property type="match status" value="1"/>
</dbReference>
<evidence type="ECO:0000313" key="19">
    <source>
        <dbReference type="Proteomes" id="UP000183107"/>
    </source>
</evidence>
<evidence type="ECO:0000256" key="8">
    <source>
        <dbReference type="ARBA" id="ARBA00023016"/>
    </source>
</evidence>
<proteinExistence type="evidence at transcript level"/>
<dbReference type="GO" id="GO:0004176">
    <property type="term" value="F:ATP-dependent peptidase activity"/>
    <property type="evidence" value="ECO:0007669"/>
    <property type="project" value="UniProtKB-UniRule"/>
</dbReference>
<evidence type="ECO:0000256" key="11">
    <source>
        <dbReference type="PIRNR" id="PIRNR001174"/>
    </source>
</evidence>
<dbReference type="SMART" id="SM00382">
    <property type="entry name" value="AAA"/>
    <property type="match status" value="1"/>
</dbReference>
<comment type="similarity">
    <text evidence="10 11 14 15">Belongs to the peptidase S16 family.</text>
</comment>
<feature type="active site" evidence="10 12">
    <location>
        <position position="819"/>
    </location>
</feature>
<evidence type="ECO:0000256" key="9">
    <source>
        <dbReference type="ARBA" id="ARBA00050665"/>
    </source>
</evidence>
<dbReference type="InterPro" id="IPR008268">
    <property type="entry name" value="Peptidase_S16_AS"/>
</dbReference>
<evidence type="ECO:0000256" key="10">
    <source>
        <dbReference type="HAMAP-Rule" id="MF_01973"/>
    </source>
</evidence>
<comment type="catalytic activity">
    <reaction evidence="9 10 11 14">
        <text>Hydrolysis of proteins in presence of ATP.</text>
        <dbReference type="EC" id="3.4.21.53"/>
    </reaction>
</comment>